<evidence type="ECO:0000313" key="1">
    <source>
        <dbReference type="EMBL" id="MEY8538833.1"/>
    </source>
</evidence>
<feature type="non-terminal residue" evidence="1">
    <location>
        <position position="1"/>
    </location>
</feature>
<protein>
    <submittedName>
        <fullName evidence="1">Uncharacterized protein</fullName>
    </submittedName>
</protein>
<dbReference type="Proteomes" id="UP001565242">
    <property type="component" value="Unassembled WGS sequence"/>
</dbReference>
<proteinExistence type="predicted"/>
<evidence type="ECO:0000313" key="2">
    <source>
        <dbReference type="Proteomes" id="UP001565242"/>
    </source>
</evidence>
<organism evidence="1 2">
    <name type="scientific">Lactococcus muris</name>
    <dbReference type="NCBI Taxonomy" id="2941330"/>
    <lineage>
        <taxon>Bacteria</taxon>
        <taxon>Bacillati</taxon>
        <taxon>Bacillota</taxon>
        <taxon>Bacilli</taxon>
        <taxon>Lactobacillales</taxon>
        <taxon>Streptococcaceae</taxon>
        <taxon>Lactococcus</taxon>
    </lineage>
</organism>
<dbReference type="EMBL" id="JBCLSQ010000032">
    <property type="protein sequence ID" value="MEY8538833.1"/>
    <property type="molecule type" value="Genomic_DNA"/>
</dbReference>
<reference evidence="1 2" key="1">
    <citation type="submission" date="2024-03" db="EMBL/GenBank/DDBJ databases">
        <title>Mouse gut bacterial collection (mGBC) of GemPharmatech.</title>
        <authorList>
            <person name="He Y."/>
            <person name="Dong L."/>
            <person name="Wu D."/>
            <person name="Gao X."/>
            <person name="Lin Z."/>
        </authorList>
    </citation>
    <scope>NUCLEOTIDE SEQUENCE [LARGE SCALE GENOMIC DNA]</scope>
    <source>
        <strain evidence="1 2">20-218</strain>
    </source>
</reference>
<sequence>IFTMAGEQYRYLENQGGGNHLIIRNNVINNARFHNQESFIDTWYSGLDASVRNMVQPVANTFTTGFIPHEEVTWTNAAINSPTNLYQFPEADADVSRVVPGGTPRAFPLSVADVTRLFGNRQERRLLHIPPYGAYWMLRTPGASGHGWIVSMGGWMGGDRLNTWGGPEGGARPALIINQ</sequence>
<name>A0ABV4DAP2_9LACT</name>
<accession>A0ABV4DAP2</accession>
<comment type="caution">
    <text evidence="1">The sequence shown here is derived from an EMBL/GenBank/DDBJ whole genome shotgun (WGS) entry which is preliminary data.</text>
</comment>
<keyword evidence="2" id="KW-1185">Reference proteome</keyword>
<gene>
    <name evidence="1" type="ORF">AALM99_10305</name>
</gene>